<evidence type="ECO:0000313" key="2">
    <source>
        <dbReference type="Proteomes" id="UP001138709"/>
    </source>
</evidence>
<gene>
    <name evidence="1" type="ORF">GXW74_19875</name>
</gene>
<dbReference type="Proteomes" id="UP001138709">
    <property type="component" value="Unassembled WGS sequence"/>
</dbReference>
<dbReference type="AlphaFoldDB" id="A0A9X9XGC5"/>
<reference evidence="1" key="1">
    <citation type="submission" date="2020-01" db="EMBL/GenBank/DDBJ databases">
        <authorList>
            <person name="Rat A."/>
        </authorList>
    </citation>
    <scope>NUCLEOTIDE SEQUENCE</scope>
    <source>
        <strain evidence="1">LMG 31228</strain>
    </source>
</reference>
<accession>A0A9X9XGC5</accession>
<comment type="caution">
    <text evidence="1">The sequence shown here is derived from an EMBL/GenBank/DDBJ whole genome shotgun (WGS) entry which is preliminary data.</text>
</comment>
<proteinExistence type="predicted"/>
<sequence>MSDIPHVTDHAIERARQRLGRTLRRDEWNALLLAVVERRALLLATRPGGKEIWLASVGEVPVRVVWAPDTAIIVTILPDTPAITAASAGMKARPVRKSFRNNLRYLRYLRGKRQRGSTIWAEGDGR</sequence>
<dbReference type="RefSeq" id="WP_211848298.1">
    <property type="nucleotide sequence ID" value="NZ_JAAEDL010000022.1"/>
</dbReference>
<organism evidence="1 2">
    <name type="scientific">Neoroseomonas eburnea</name>
    <dbReference type="NCBI Taxonomy" id="1346889"/>
    <lineage>
        <taxon>Bacteria</taxon>
        <taxon>Pseudomonadati</taxon>
        <taxon>Pseudomonadota</taxon>
        <taxon>Alphaproteobacteria</taxon>
        <taxon>Acetobacterales</taxon>
        <taxon>Acetobacteraceae</taxon>
        <taxon>Neoroseomonas</taxon>
    </lineage>
</organism>
<keyword evidence="2" id="KW-1185">Reference proteome</keyword>
<dbReference type="EMBL" id="JAAEDL010000022">
    <property type="protein sequence ID" value="MBR0682761.1"/>
    <property type="molecule type" value="Genomic_DNA"/>
</dbReference>
<evidence type="ECO:0000313" key="1">
    <source>
        <dbReference type="EMBL" id="MBR0682761.1"/>
    </source>
</evidence>
<reference evidence="1" key="2">
    <citation type="journal article" date="2021" name="Syst. Appl. Microbiol.">
        <title>Roseomonas hellenica sp. nov., isolated from roots of wild-growing Alkanna tinctoria.</title>
        <authorList>
            <person name="Rat A."/>
            <person name="Naranjo H.D."/>
            <person name="Lebbe L."/>
            <person name="Cnockaert M."/>
            <person name="Krigas N."/>
            <person name="Grigoriadou K."/>
            <person name="Maloupa E."/>
            <person name="Willems A."/>
        </authorList>
    </citation>
    <scope>NUCLEOTIDE SEQUENCE</scope>
    <source>
        <strain evidence="1">LMG 31228</strain>
    </source>
</reference>
<name>A0A9X9XGC5_9PROT</name>
<protein>
    <submittedName>
        <fullName evidence="1">Uncharacterized protein</fullName>
    </submittedName>
</protein>